<evidence type="ECO:0000313" key="3">
    <source>
        <dbReference type="Proteomes" id="UP001499930"/>
    </source>
</evidence>
<accession>A0ABP6KXW6</accession>
<evidence type="ECO:0000256" key="1">
    <source>
        <dbReference type="SAM" id="MobiDB-lite"/>
    </source>
</evidence>
<proteinExistence type="predicted"/>
<keyword evidence="3" id="KW-1185">Reference proteome</keyword>
<feature type="region of interest" description="Disordered" evidence="1">
    <location>
        <begin position="62"/>
        <end position="100"/>
    </location>
</feature>
<gene>
    <name evidence="2" type="ORF">GCM10017559_60720</name>
</gene>
<evidence type="ECO:0000313" key="2">
    <source>
        <dbReference type="EMBL" id="GAA3026609.1"/>
    </source>
</evidence>
<sequence>MRQPTFVGFIDHCAWWGCQGPRPYAARGPDRADGASLRPVLAHDATDPNAVAERIEHPVDEEELKQQRTVSGVGEPTRAELPPPAVPMSVNGLPSGALNR</sequence>
<protein>
    <submittedName>
        <fullName evidence="2">Uncharacterized protein</fullName>
    </submittedName>
</protein>
<dbReference type="EMBL" id="BAAAWD010000015">
    <property type="protein sequence ID" value="GAA3026609.1"/>
    <property type="molecule type" value="Genomic_DNA"/>
</dbReference>
<name>A0ABP6KXW6_9ACTN</name>
<reference evidence="3" key="1">
    <citation type="journal article" date="2019" name="Int. J. Syst. Evol. Microbiol.">
        <title>The Global Catalogue of Microorganisms (GCM) 10K type strain sequencing project: providing services to taxonomists for standard genome sequencing and annotation.</title>
        <authorList>
            <consortium name="The Broad Institute Genomics Platform"/>
            <consortium name="The Broad Institute Genome Sequencing Center for Infectious Disease"/>
            <person name="Wu L."/>
            <person name="Ma J."/>
        </authorList>
    </citation>
    <scope>NUCLEOTIDE SEQUENCE [LARGE SCALE GENOMIC DNA]</scope>
    <source>
        <strain evidence="3">JCM 3106</strain>
    </source>
</reference>
<comment type="caution">
    <text evidence="2">The sequence shown here is derived from an EMBL/GenBank/DDBJ whole genome shotgun (WGS) entry which is preliminary data.</text>
</comment>
<dbReference type="Proteomes" id="UP001499930">
    <property type="component" value="Unassembled WGS sequence"/>
</dbReference>
<organism evidence="2 3">
    <name type="scientific">Streptosporangium longisporum</name>
    <dbReference type="NCBI Taxonomy" id="46187"/>
    <lineage>
        <taxon>Bacteria</taxon>
        <taxon>Bacillati</taxon>
        <taxon>Actinomycetota</taxon>
        <taxon>Actinomycetes</taxon>
        <taxon>Streptosporangiales</taxon>
        <taxon>Streptosporangiaceae</taxon>
        <taxon>Streptosporangium</taxon>
    </lineage>
</organism>